<dbReference type="GO" id="GO:0016758">
    <property type="term" value="F:hexosyltransferase activity"/>
    <property type="evidence" value="ECO:0007669"/>
    <property type="project" value="UniProtKB-ARBA"/>
</dbReference>
<organism evidence="2 3">
    <name type="scientific">Candidatus Faecousia excrementigallinarum</name>
    <dbReference type="NCBI Taxonomy" id="2840806"/>
    <lineage>
        <taxon>Bacteria</taxon>
        <taxon>Bacillati</taxon>
        <taxon>Bacillota</taxon>
        <taxon>Clostridia</taxon>
        <taxon>Eubacteriales</taxon>
        <taxon>Oscillospiraceae</taxon>
        <taxon>Faecousia</taxon>
    </lineage>
</organism>
<feature type="domain" description="Glycosyltransferase 2-like" evidence="1">
    <location>
        <begin position="10"/>
        <end position="122"/>
    </location>
</feature>
<dbReference type="AlphaFoldDB" id="A0A9D0Z376"/>
<sequence length="259" mass="30077">MEQYIKDFVSVVIPAYNCTRYIAMAIDSALGQQVPLEVIVVDDCSTDDLPGLMTRYRGEPRVRYVRNEKNQGVAQTRNRGVSLARGEYVAFLDADDYWAEEKLRLQLDRIRQKQAVICSTARELMTPEGRLTGYVLPVKEDLTYRDMLQQNYIGCSSVLIRTAVAREFPMHHDDAHEDYLMWLEVFEKYRYGCAINEPLLKYRLSTTGKSGNKLHSARLTYRTYRYHGMGRLKTLVCFCSYACRGVKKYARYLWKRGAL</sequence>
<dbReference type="PANTHER" id="PTHR22916">
    <property type="entry name" value="GLYCOSYLTRANSFERASE"/>
    <property type="match status" value="1"/>
</dbReference>
<dbReference type="EMBL" id="DVFK01000015">
    <property type="protein sequence ID" value="HIQ67078.1"/>
    <property type="molecule type" value="Genomic_DNA"/>
</dbReference>
<accession>A0A9D0Z376</accession>
<dbReference type="CDD" id="cd00761">
    <property type="entry name" value="Glyco_tranf_GTA_type"/>
    <property type="match status" value="1"/>
</dbReference>
<dbReference type="Pfam" id="PF00535">
    <property type="entry name" value="Glycos_transf_2"/>
    <property type="match status" value="1"/>
</dbReference>
<comment type="caution">
    <text evidence="2">The sequence shown here is derived from an EMBL/GenBank/DDBJ whole genome shotgun (WGS) entry which is preliminary data.</text>
</comment>
<reference evidence="2" key="2">
    <citation type="journal article" date="2021" name="PeerJ">
        <title>Extensive microbial diversity within the chicken gut microbiome revealed by metagenomics and culture.</title>
        <authorList>
            <person name="Gilroy R."/>
            <person name="Ravi A."/>
            <person name="Getino M."/>
            <person name="Pursley I."/>
            <person name="Horton D.L."/>
            <person name="Alikhan N.F."/>
            <person name="Baker D."/>
            <person name="Gharbi K."/>
            <person name="Hall N."/>
            <person name="Watson M."/>
            <person name="Adriaenssens E.M."/>
            <person name="Foster-Nyarko E."/>
            <person name="Jarju S."/>
            <person name="Secka A."/>
            <person name="Antonio M."/>
            <person name="Oren A."/>
            <person name="Chaudhuri R.R."/>
            <person name="La Ragione R."/>
            <person name="Hildebrand F."/>
            <person name="Pallen M.J."/>
        </authorList>
    </citation>
    <scope>NUCLEOTIDE SEQUENCE</scope>
    <source>
        <strain evidence="2">13361</strain>
    </source>
</reference>
<dbReference type="InterPro" id="IPR001173">
    <property type="entry name" value="Glyco_trans_2-like"/>
</dbReference>
<protein>
    <submittedName>
        <fullName evidence="2">Glycosyltransferase family 2 protein</fullName>
    </submittedName>
</protein>
<dbReference type="Gene3D" id="3.90.550.10">
    <property type="entry name" value="Spore Coat Polysaccharide Biosynthesis Protein SpsA, Chain A"/>
    <property type="match status" value="1"/>
</dbReference>
<dbReference type="SUPFAM" id="SSF53448">
    <property type="entry name" value="Nucleotide-diphospho-sugar transferases"/>
    <property type="match status" value="1"/>
</dbReference>
<dbReference type="PANTHER" id="PTHR22916:SF3">
    <property type="entry name" value="UDP-GLCNAC:BETAGAL BETA-1,3-N-ACETYLGLUCOSAMINYLTRANSFERASE-LIKE PROTEIN 1"/>
    <property type="match status" value="1"/>
</dbReference>
<dbReference type="InterPro" id="IPR029044">
    <property type="entry name" value="Nucleotide-diphossugar_trans"/>
</dbReference>
<gene>
    <name evidence="2" type="ORF">IAB74_01025</name>
</gene>
<evidence type="ECO:0000313" key="2">
    <source>
        <dbReference type="EMBL" id="HIQ67078.1"/>
    </source>
</evidence>
<name>A0A9D0Z376_9FIRM</name>
<proteinExistence type="predicted"/>
<reference evidence="2" key="1">
    <citation type="submission" date="2020-10" db="EMBL/GenBank/DDBJ databases">
        <authorList>
            <person name="Gilroy R."/>
        </authorList>
    </citation>
    <scope>NUCLEOTIDE SEQUENCE</scope>
    <source>
        <strain evidence="2">13361</strain>
    </source>
</reference>
<evidence type="ECO:0000259" key="1">
    <source>
        <dbReference type="Pfam" id="PF00535"/>
    </source>
</evidence>
<evidence type="ECO:0000313" key="3">
    <source>
        <dbReference type="Proteomes" id="UP000886796"/>
    </source>
</evidence>
<dbReference type="Proteomes" id="UP000886796">
    <property type="component" value="Unassembled WGS sequence"/>
</dbReference>